<dbReference type="NCBIfam" id="TIGR02593">
    <property type="entry name" value="CRISPR_cas5"/>
    <property type="match status" value="1"/>
</dbReference>
<sequence>MPRYLILRLDGPMQAWGTHTFEDFRPSNLYPTRSGLLGLLAACLGIERSDHAGQAALAASVEFSVRVDTAVGRLDRKQPVKKPGVKLPDFHTVMDARKVDGKANKFPVVSRREYLYDAAFTVAVGIKPDAPFTQDTLAAALRRPLYTPTLGRRACPPARPVFDGEAEAANGVEALLNASGNGALIYSESLESGQPLRLRDVPLHGNKRQFGTRLVYLHKNKEAPCS</sequence>
<keyword evidence="3" id="KW-1185">Reference proteome</keyword>
<dbReference type="RefSeq" id="WP_045531462.1">
    <property type="nucleotide sequence ID" value="NZ_AP014568.1"/>
</dbReference>
<dbReference type="OrthoDB" id="5704083at2"/>
<proteinExistence type="predicted"/>
<dbReference type="InterPro" id="IPR010147">
    <property type="entry name" value="CRISPR-assoc_prot_CasD"/>
</dbReference>
<evidence type="ECO:0000313" key="3">
    <source>
        <dbReference type="Proteomes" id="UP000067461"/>
    </source>
</evidence>
<gene>
    <name evidence="2" type="ORF">SRAA_1197</name>
</gene>
<organism evidence="2 3">
    <name type="scientific">Serpentinimonas raichei</name>
    <dbReference type="NCBI Taxonomy" id="1458425"/>
    <lineage>
        <taxon>Bacteria</taxon>
        <taxon>Pseudomonadati</taxon>
        <taxon>Pseudomonadota</taxon>
        <taxon>Betaproteobacteria</taxon>
        <taxon>Burkholderiales</taxon>
        <taxon>Comamonadaceae</taxon>
        <taxon>Serpentinimonas</taxon>
    </lineage>
</organism>
<dbReference type="InterPro" id="IPR021124">
    <property type="entry name" value="CRISPR-assoc_prot_Cas5"/>
</dbReference>
<dbReference type="HOGENOM" id="CLU_084726_0_1_4"/>
<evidence type="ECO:0000256" key="1">
    <source>
        <dbReference type="ARBA" id="ARBA00023118"/>
    </source>
</evidence>
<dbReference type="CDD" id="cd09756">
    <property type="entry name" value="Cas5_I-E"/>
    <property type="match status" value="1"/>
</dbReference>
<dbReference type="AlphaFoldDB" id="A0A060NGW0"/>
<dbReference type="Pfam" id="PF09704">
    <property type="entry name" value="Cas_Cas5d"/>
    <property type="match status" value="1"/>
</dbReference>
<protein>
    <recommendedName>
        <fullName evidence="4">Type I-E CRISPR-associated protein Cas5/CasD</fullName>
    </recommendedName>
</protein>
<dbReference type="STRING" id="1458425.SRAA_1197"/>
<dbReference type="KEGG" id="cbaa:SRAA_1197"/>
<evidence type="ECO:0008006" key="4">
    <source>
        <dbReference type="Google" id="ProtNLM"/>
    </source>
</evidence>
<dbReference type="GO" id="GO:0003723">
    <property type="term" value="F:RNA binding"/>
    <property type="evidence" value="ECO:0007669"/>
    <property type="project" value="InterPro"/>
</dbReference>
<dbReference type="InterPro" id="IPR013422">
    <property type="entry name" value="CRISPR-assoc_prot_Cas5_N"/>
</dbReference>
<dbReference type="Proteomes" id="UP000067461">
    <property type="component" value="Chromosome"/>
</dbReference>
<dbReference type="NCBIfam" id="TIGR01868">
    <property type="entry name" value="casD_Cas5e"/>
    <property type="match status" value="1"/>
</dbReference>
<dbReference type="GO" id="GO:0043571">
    <property type="term" value="P:maintenance of CRISPR repeat elements"/>
    <property type="evidence" value="ECO:0007669"/>
    <property type="project" value="InterPro"/>
</dbReference>
<evidence type="ECO:0000313" key="2">
    <source>
        <dbReference type="EMBL" id="BAO81051.1"/>
    </source>
</evidence>
<keyword evidence="1" id="KW-0051">Antiviral defense</keyword>
<dbReference type="GO" id="GO:0051607">
    <property type="term" value="P:defense response to virus"/>
    <property type="evidence" value="ECO:0007669"/>
    <property type="project" value="UniProtKB-KW"/>
</dbReference>
<dbReference type="EMBL" id="AP014568">
    <property type="protein sequence ID" value="BAO81051.1"/>
    <property type="molecule type" value="Genomic_DNA"/>
</dbReference>
<accession>A0A060NGW0</accession>
<reference evidence="2 3" key="1">
    <citation type="journal article" date="2014" name="Nat. Commun.">
        <title>Physiological and genomic features of highly alkaliphilic hydrogen-utilizing Betaproteobacteria from a continental serpentinizing site.</title>
        <authorList>
            <person name="Suzuki S."/>
            <person name="Kuenen J.G."/>
            <person name="Schipper K."/>
            <person name="van der Velde S."/>
            <person name="Ishii S."/>
            <person name="Wu A."/>
            <person name="Sorokin D.Y."/>
            <person name="Tenney A."/>
            <person name="Meng X.Y."/>
            <person name="Morrill P.L."/>
            <person name="Kamagata Y."/>
            <person name="Muyzer G."/>
            <person name="Nealson K.H."/>
        </authorList>
    </citation>
    <scope>NUCLEOTIDE SEQUENCE [LARGE SCALE GENOMIC DNA]</scope>
    <source>
        <strain evidence="2 3">A1</strain>
    </source>
</reference>
<name>A0A060NGW0_9BURK</name>
<dbReference type="Gene3D" id="3.30.70.2660">
    <property type="match status" value="1"/>
</dbReference>